<keyword evidence="2 10" id="KW-0560">Oxidoreductase</keyword>
<comment type="similarity">
    <text evidence="1 10">Belongs to the aldehyde dehydrogenase family.</text>
</comment>
<evidence type="ECO:0000256" key="4">
    <source>
        <dbReference type="ARBA" id="ARBA00040853"/>
    </source>
</evidence>
<evidence type="ECO:0000256" key="8">
    <source>
        <dbReference type="ARBA" id="ARBA00049186"/>
    </source>
</evidence>
<dbReference type="PANTHER" id="PTHR42991">
    <property type="entry name" value="ALDEHYDE DEHYDROGENASE"/>
    <property type="match status" value="1"/>
</dbReference>
<dbReference type="Gene3D" id="3.40.605.10">
    <property type="entry name" value="Aldehyde Dehydrogenase, Chain A, domain 1"/>
    <property type="match status" value="2"/>
</dbReference>
<feature type="domain" description="Aldehyde dehydrogenase" evidence="11">
    <location>
        <begin position="29"/>
        <end position="210"/>
    </location>
</feature>
<dbReference type="CDD" id="cd07082">
    <property type="entry name" value="ALDH_F11_NP-GAPDH"/>
    <property type="match status" value="1"/>
</dbReference>
<evidence type="ECO:0000256" key="6">
    <source>
        <dbReference type="ARBA" id="ARBA00042646"/>
    </source>
</evidence>
<dbReference type="InterPro" id="IPR016163">
    <property type="entry name" value="Ald_DH_C"/>
</dbReference>
<evidence type="ECO:0000256" key="10">
    <source>
        <dbReference type="RuleBase" id="RU003345"/>
    </source>
</evidence>
<protein>
    <recommendedName>
        <fullName evidence="4">NADP-dependent glyceraldehyde-3-phosphate dehydrogenase</fullName>
        <ecNumber evidence="3">1.2.1.9</ecNumber>
    </recommendedName>
    <alternativeName>
        <fullName evidence="5">Glyceraldehyde-3-phosphate dehydrogenase [NADP(+)]</fullName>
    </alternativeName>
    <alternativeName>
        <fullName evidence="6">Non-phosphorylating glyceraldehyde 3-phosphate dehydrogenase</fullName>
    </alternativeName>
    <alternativeName>
        <fullName evidence="7">Triosephosphate dehydrogenase</fullName>
    </alternativeName>
</protein>
<dbReference type="Gene3D" id="3.40.309.10">
    <property type="entry name" value="Aldehyde Dehydrogenase, Chain A, domain 2"/>
    <property type="match status" value="1"/>
</dbReference>
<proteinExistence type="inferred from homology"/>
<evidence type="ECO:0000313" key="13">
    <source>
        <dbReference type="Proteomes" id="UP000824890"/>
    </source>
</evidence>
<evidence type="ECO:0000313" key="12">
    <source>
        <dbReference type="EMBL" id="KAH0865724.1"/>
    </source>
</evidence>
<dbReference type="InterPro" id="IPR016161">
    <property type="entry name" value="Ald_DH/histidinol_DH"/>
</dbReference>
<evidence type="ECO:0000256" key="3">
    <source>
        <dbReference type="ARBA" id="ARBA00038980"/>
    </source>
</evidence>
<dbReference type="InterPro" id="IPR016160">
    <property type="entry name" value="Ald_DH_CS_CYS"/>
</dbReference>
<accession>A0ABQ7YDC1</accession>
<evidence type="ECO:0000256" key="7">
    <source>
        <dbReference type="ARBA" id="ARBA00043052"/>
    </source>
</evidence>
<dbReference type="EC" id="1.2.1.9" evidence="3"/>
<evidence type="ECO:0000256" key="1">
    <source>
        <dbReference type="ARBA" id="ARBA00009986"/>
    </source>
</evidence>
<dbReference type="InterPro" id="IPR051020">
    <property type="entry name" value="ALDH-related_metabolic_enz"/>
</dbReference>
<name>A0ABQ7YDC1_BRANA</name>
<dbReference type="PROSITE" id="PS00070">
    <property type="entry name" value="ALDEHYDE_DEHYDR_CYS"/>
    <property type="match status" value="1"/>
</dbReference>
<evidence type="ECO:0000256" key="5">
    <source>
        <dbReference type="ARBA" id="ARBA00042470"/>
    </source>
</evidence>
<feature type="non-terminal residue" evidence="12">
    <location>
        <position position="1"/>
    </location>
</feature>
<evidence type="ECO:0000256" key="2">
    <source>
        <dbReference type="ARBA" id="ARBA00023002"/>
    </source>
</evidence>
<comment type="catalytic activity">
    <reaction evidence="8">
        <text>D-glyceraldehyde 3-phosphate + NADP(+) + H2O = (2R)-3-phosphoglycerate + NADPH + 2 H(+)</text>
        <dbReference type="Rhea" id="RHEA:14669"/>
        <dbReference type="ChEBI" id="CHEBI:15377"/>
        <dbReference type="ChEBI" id="CHEBI:15378"/>
        <dbReference type="ChEBI" id="CHEBI:57783"/>
        <dbReference type="ChEBI" id="CHEBI:58272"/>
        <dbReference type="ChEBI" id="CHEBI:58349"/>
        <dbReference type="ChEBI" id="CHEBI:59776"/>
        <dbReference type="EC" id="1.2.1.9"/>
    </reaction>
</comment>
<evidence type="ECO:0000256" key="9">
    <source>
        <dbReference type="PROSITE-ProRule" id="PRU10007"/>
    </source>
</evidence>
<feature type="active site" evidence="9">
    <location>
        <position position="238"/>
    </location>
</feature>
<dbReference type="InterPro" id="IPR016162">
    <property type="entry name" value="Ald_DH_N"/>
</dbReference>
<feature type="domain" description="Aldehyde dehydrogenase" evidence="11">
    <location>
        <begin position="215"/>
        <end position="451"/>
    </location>
</feature>
<organism evidence="12 13">
    <name type="scientific">Brassica napus</name>
    <name type="common">Rape</name>
    <dbReference type="NCBI Taxonomy" id="3708"/>
    <lineage>
        <taxon>Eukaryota</taxon>
        <taxon>Viridiplantae</taxon>
        <taxon>Streptophyta</taxon>
        <taxon>Embryophyta</taxon>
        <taxon>Tracheophyta</taxon>
        <taxon>Spermatophyta</taxon>
        <taxon>Magnoliopsida</taxon>
        <taxon>eudicotyledons</taxon>
        <taxon>Gunneridae</taxon>
        <taxon>Pentapetalae</taxon>
        <taxon>rosids</taxon>
        <taxon>malvids</taxon>
        <taxon>Brassicales</taxon>
        <taxon>Brassicaceae</taxon>
        <taxon>Brassiceae</taxon>
        <taxon>Brassica</taxon>
    </lineage>
</organism>
<reference evidence="12 13" key="1">
    <citation type="submission" date="2021-05" db="EMBL/GenBank/DDBJ databases">
        <title>Genome Assembly of Synthetic Allotetraploid Brassica napus Reveals Homoeologous Exchanges between Subgenomes.</title>
        <authorList>
            <person name="Davis J.T."/>
        </authorList>
    </citation>
    <scope>NUCLEOTIDE SEQUENCE [LARGE SCALE GENOMIC DNA]</scope>
    <source>
        <strain evidence="13">cv. Da-Ae</strain>
        <tissue evidence="12">Seedling</tissue>
    </source>
</reference>
<dbReference type="Proteomes" id="UP000824890">
    <property type="component" value="Unassembled WGS sequence"/>
</dbReference>
<keyword evidence="13" id="KW-1185">Reference proteome</keyword>
<comment type="caution">
    <text evidence="12">The sequence shown here is derived from an EMBL/GenBank/DDBJ whole genome shotgun (WGS) entry which is preliminary data.</text>
</comment>
<sequence length="471" mass="50748">FSKASMAGTGIFTDILDGDVYKYYSDGEWKASSSGKSVAIINPATRKTQYKVQACTQEEVNKVMEMAKSAQKSWAKTPLWKRAEILHKAAAILKDNKAPIAESLVKEIAKPAKDSVTEVVRSGDLISYCAEEGVRILGEGKFLLSDSFPGNERTKYCLTSKIPLGVVLAIPPFNYPVNLAVSKIAPALIAGNSLVLKPPTQGAVSCLHMFWMTGFSFTGGDIGISISKKAGMIPLQMELGGKDACIVLEDADLDLVASNIIKGGFSYSGQRCTAVKVVLVMESVADELVEKVKAKVAKLTVGPPEENCDITAVVSEPSANFIEGLVMDAKDKGATFCQEYKRQGNLIWPLLLDNVRPDMRIAWEEPFGPVLPVLRINSVEEGINHCNASNFGLQDINKAMLISDAMETGTVQINSTPARGPDHFPFQGLKDSGIGSQGVTNSINLMTKVKTTVINLPTPSYSMGDGFISRL</sequence>
<gene>
    <name evidence="12" type="ORF">HID58_082935</name>
</gene>
<dbReference type="Pfam" id="PF00171">
    <property type="entry name" value="Aldedh"/>
    <property type="match status" value="2"/>
</dbReference>
<dbReference type="InterPro" id="IPR029510">
    <property type="entry name" value="Ald_DH_CS_GLU"/>
</dbReference>
<dbReference type="PANTHER" id="PTHR42991:SF7">
    <property type="entry name" value="ALDEHYDE DEHYDROGENASE DOMAIN-CONTAINING PROTEIN"/>
    <property type="match status" value="1"/>
</dbReference>
<evidence type="ECO:0000259" key="11">
    <source>
        <dbReference type="Pfam" id="PF00171"/>
    </source>
</evidence>
<dbReference type="EMBL" id="JAGKQM010000018">
    <property type="protein sequence ID" value="KAH0865724.1"/>
    <property type="molecule type" value="Genomic_DNA"/>
</dbReference>
<dbReference type="PROSITE" id="PS00687">
    <property type="entry name" value="ALDEHYDE_DEHYDR_GLU"/>
    <property type="match status" value="1"/>
</dbReference>
<dbReference type="SUPFAM" id="SSF53720">
    <property type="entry name" value="ALDH-like"/>
    <property type="match status" value="1"/>
</dbReference>
<dbReference type="InterPro" id="IPR015590">
    <property type="entry name" value="Aldehyde_DH_dom"/>
</dbReference>